<evidence type="ECO:0000313" key="1">
    <source>
        <dbReference type="EMBL" id="JAE30098.1"/>
    </source>
</evidence>
<name>A0A0A9HB57_ARUDO</name>
<proteinExistence type="predicted"/>
<dbReference type="EMBL" id="GBRH01167798">
    <property type="protein sequence ID" value="JAE30098.1"/>
    <property type="molecule type" value="Transcribed_RNA"/>
</dbReference>
<dbReference type="AlphaFoldDB" id="A0A0A9HB57"/>
<accession>A0A0A9HB57</accession>
<reference evidence="1" key="1">
    <citation type="submission" date="2014-09" db="EMBL/GenBank/DDBJ databases">
        <authorList>
            <person name="Magalhaes I.L.F."/>
            <person name="Oliveira U."/>
            <person name="Santos F.R."/>
            <person name="Vidigal T.H.D.A."/>
            <person name="Brescovit A.D."/>
            <person name="Santos A.J."/>
        </authorList>
    </citation>
    <scope>NUCLEOTIDE SEQUENCE</scope>
    <source>
        <tissue evidence="1">Shoot tissue taken approximately 20 cm above the soil surface</tissue>
    </source>
</reference>
<sequence>MGQDAHGQVLFSLFSTNPSTLRSDSIPSNLMSI</sequence>
<protein>
    <submittedName>
        <fullName evidence="1">Uncharacterized protein</fullName>
    </submittedName>
</protein>
<reference evidence="1" key="2">
    <citation type="journal article" date="2015" name="Data Brief">
        <title>Shoot transcriptome of the giant reed, Arundo donax.</title>
        <authorList>
            <person name="Barrero R.A."/>
            <person name="Guerrero F.D."/>
            <person name="Moolhuijzen P."/>
            <person name="Goolsby J.A."/>
            <person name="Tidwell J."/>
            <person name="Bellgard S.E."/>
            <person name="Bellgard M.I."/>
        </authorList>
    </citation>
    <scope>NUCLEOTIDE SEQUENCE</scope>
    <source>
        <tissue evidence="1">Shoot tissue taken approximately 20 cm above the soil surface</tissue>
    </source>
</reference>
<organism evidence="1">
    <name type="scientific">Arundo donax</name>
    <name type="common">Giant reed</name>
    <name type="synonym">Donax arundinaceus</name>
    <dbReference type="NCBI Taxonomy" id="35708"/>
    <lineage>
        <taxon>Eukaryota</taxon>
        <taxon>Viridiplantae</taxon>
        <taxon>Streptophyta</taxon>
        <taxon>Embryophyta</taxon>
        <taxon>Tracheophyta</taxon>
        <taxon>Spermatophyta</taxon>
        <taxon>Magnoliopsida</taxon>
        <taxon>Liliopsida</taxon>
        <taxon>Poales</taxon>
        <taxon>Poaceae</taxon>
        <taxon>PACMAD clade</taxon>
        <taxon>Arundinoideae</taxon>
        <taxon>Arundineae</taxon>
        <taxon>Arundo</taxon>
    </lineage>
</organism>